<dbReference type="InterPro" id="IPR000182">
    <property type="entry name" value="GNAT_dom"/>
</dbReference>
<dbReference type="EMBL" id="JACRVF010000002">
    <property type="protein sequence ID" value="MBC5993055.1"/>
    <property type="molecule type" value="Genomic_DNA"/>
</dbReference>
<dbReference type="InterPro" id="IPR016181">
    <property type="entry name" value="Acyl_CoA_acyltransferase"/>
</dbReference>
<dbReference type="PANTHER" id="PTHR43420:SF44">
    <property type="entry name" value="ACETYLTRANSFERASE YPEA"/>
    <property type="match status" value="1"/>
</dbReference>
<protein>
    <submittedName>
        <fullName evidence="4">GNAT family N-acetyltransferase</fullName>
    </submittedName>
</protein>
<evidence type="ECO:0000313" key="5">
    <source>
        <dbReference type="Proteomes" id="UP000603640"/>
    </source>
</evidence>
<dbReference type="Proteomes" id="UP000603640">
    <property type="component" value="Unassembled WGS sequence"/>
</dbReference>
<evidence type="ECO:0000313" key="4">
    <source>
        <dbReference type="EMBL" id="MBC5993055.1"/>
    </source>
</evidence>
<dbReference type="PROSITE" id="PS51186">
    <property type="entry name" value="GNAT"/>
    <property type="match status" value="2"/>
</dbReference>
<dbReference type="RefSeq" id="WP_187067067.1">
    <property type="nucleotide sequence ID" value="NZ_JACRVF010000002.1"/>
</dbReference>
<keyword evidence="5" id="KW-1185">Reference proteome</keyword>
<evidence type="ECO:0000256" key="2">
    <source>
        <dbReference type="ARBA" id="ARBA00023315"/>
    </source>
</evidence>
<dbReference type="InterPro" id="IPR050680">
    <property type="entry name" value="YpeA/RimI_acetyltransf"/>
</dbReference>
<accession>A0A923SNC4</accession>
<reference evidence="4" key="1">
    <citation type="submission" date="2020-08" db="EMBL/GenBank/DDBJ databases">
        <title>Pontibacter sp. SD6 16S ribosomal RNA gene Genome sequencing and assembly.</title>
        <authorList>
            <person name="Kang M."/>
        </authorList>
    </citation>
    <scope>NUCLEOTIDE SEQUENCE</scope>
    <source>
        <strain evidence="4">SD6</strain>
    </source>
</reference>
<dbReference type="SUPFAM" id="SSF55729">
    <property type="entry name" value="Acyl-CoA N-acyltransferases (Nat)"/>
    <property type="match status" value="1"/>
</dbReference>
<comment type="caution">
    <text evidence="4">The sequence shown here is derived from an EMBL/GenBank/DDBJ whole genome shotgun (WGS) entry which is preliminary data.</text>
</comment>
<evidence type="ECO:0000259" key="3">
    <source>
        <dbReference type="PROSITE" id="PS51186"/>
    </source>
</evidence>
<keyword evidence="1" id="KW-0808">Transferase</keyword>
<organism evidence="4 5">
    <name type="scientific">Pontibacter cellulosilyticus</name>
    <dbReference type="NCBI Taxonomy" id="1720253"/>
    <lineage>
        <taxon>Bacteria</taxon>
        <taxon>Pseudomonadati</taxon>
        <taxon>Bacteroidota</taxon>
        <taxon>Cytophagia</taxon>
        <taxon>Cytophagales</taxon>
        <taxon>Hymenobacteraceae</taxon>
        <taxon>Pontibacter</taxon>
    </lineage>
</organism>
<proteinExistence type="predicted"/>
<feature type="domain" description="N-acetyltransferase" evidence="3">
    <location>
        <begin position="4"/>
        <end position="158"/>
    </location>
</feature>
<evidence type="ECO:0000256" key="1">
    <source>
        <dbReference type="ARBA" id="ARBA00022679"/>
    </source>
</evidence>
<sequence length="289" mass="32910">MTDFRFSLLKAQDMPLLHQTFLKAFADYVVPIQLNAEQFKSKLQREGIEPGFCVGAFYKEHMAGFILTGVGEWQGKPTAYNAGTGVVPVYRGHKLTQQMYMFLMSKLRESGIEVCLLEVIQGNTAALKSYQRIGMQRTRSLDCFRVRKEELLLRADAPENISIAKSVKPAWEEYRSFWDIAPTWQNTIAAIKRSRNDNVILEARNQEQHLCGYIIFYPKNGAVAQLAVKEEHRCNGVSTALLREAVNQIQAPALMCINIDTKGTGVISYLKQRYFKLILSQYEMQVPIT</sequence>
<dbReference type="Gene3D" id="3.40.630.30">
    <property type="match status" value="2"/>
</dbReference>
<dbReference type="AlphaFoldDB" id="A0A923SNC4"/>
<name>A0A923SNC4_9BACT</name>
<dbReference type="GO" id="GO:0016747">
    <property type="term" value="F:acyltransferase activity, transferring groups other than amino-acyl groups"/>
    <property type="evidence" value="ECO:0007669"/>
    <property type="project" value="InterPro"/>
</dbReference>
<dbReference type="PANTHER" id="PTHR43420">
    <property type="entry name" value="ACETYLTRANSFERASE"/>
    <property type="match status" value="1"/>
</dbReference>
<dbReference type="Pfam" id="PF00583">
    <property type="entry name" value="Acetyltransf_1"/>
    <property type="match status" value="2"/>
</dbReference>
<keyword evidence="2" id="KW-0012">Acyltransferase</keyword>
<gene>
    <name evidence="4" type="ORF">H8S84_09440</name>
</gene>
<feature type="domain" description="N-acetyltransferase" evidence="3">
    <location>
        <begin position="151"/>
        <end position="289"/>
    </location>
</feature>